<feature type="region of interest" description="Disordered" evidence="1">
    <location>
        <begin position="1"/>
        <end position="23"/>
    </location>
</feature>
<name>A0ABD0MC22_9CAEN</name>
<dbReference type="AlphaFoldDB" id="A0ABD0MC22"/>
<sequence>MSTQEPDEHTQEPDEHTQQPVTNLNTVKPTLLPLHNGTPSSVNAEYTCGSSLQQHDNVAMQIQKYDRYRSSQVEYFLLERDFF</sequence>
<keyword evidence="3" id="KW-1185">Reference proteome</keyword>
<dbReference type="Proteomes" id="UP001519460">
    <property type="component" value="Unassembled WGS sequence"/>
</dbReference>
<reference evidence="2 3" key="1">
    <citation type="journal article" date="2023" name="Sci. Data">
        <title>Genome assembly of the Korean intertidal mud-creeper Batillaria attramentaria.</title>
        <authorList>
            <person name="Patra A.K."/>
            <person name="Ho P.T."/>
            <person name="Jun S."/>
            <person name="Lee S.J."/>
            <person name="Kim Y."/>
            <person name="Won Y.J."/>
        </authorList>
    </citation>
    <scope>NUCLEOTIDE SEQUENCE [LARGE SCALE GENOMIC DNA]</scope>
    <source>
        <strain evidence="2">Wonlab-2016</strain>
    </source>
</reference>
<protein>
    <submittedName>
        <fullName evidence="2">Uncharacterized protein</fullName>
    </submittedName>
</protein>
<dbReference type="EMBL" id="JACVVK020000001">
    <property type="protein sequence ID" value="KAK7508518.1"/>
    <property type="molecule type" value="Genomic_DNA"/>
</dbReference>
<gene>
    <name evidence="2" type="ORF">BaRGS_00000084</name>
</gene>
<comment type="caution">
    <text evidence="2">The sequence shown here is derived from an EMBL/GenBank/DDBJ whole genome shotgun (WGS) entry which is preliminary data.</text>
</comment>
<evidence type="ECO:0000313" key="3">
    <source>
        <dbReference type="Proteomes" id="UP001519460"/>
    </source>
</evidence>
<proteinExistence type="predicted"/>
<evidence type="ECO:0000256" key="1">
    <source>
        <dbReference type="SAM" id="MobiDB-lite"/>
    </source>
</evidence>
<organism evidence="2 3">
    <name type="scientific">Batillaria attramentaria</name>
    <dbReference type="NCBI Taxonomy" id="370345"/>
    <lineage>
        <taxon>Eukaryota</taxon>
        <taxon>Metazoa</taxon>
        <taxon>Spiralia</taxon>
        <taxon>Lophotrochozoa</taxon>
        <taxon>Mollusca</taxon>
        <taxon>Gastropoda</taxon>
        <taxon>Caenogastropoda</taxon>
        <taxon>Sorbeoconcha</taxon>
        <taxon>Cerithioidea</taxon>
        <taxon>Batillariidae</taxon>
        <taxon>Batillaria</taxon>
    </lineage>
</organism>
<accession>A0ABD0MC22</accession>
<feature type="compositionally biased region" description="Basic and acidic residues" evidence="1">
    <location>
        <begin position="1"/>
        <end position="17"/>
    </location>
</feature>
<evidence type="ECO:0000313" key="2">
    <source>
        <dbReference type="EMBL" id="KAK7508518.1"/>
    </source>
</evidence>